<dbReference type="GO" id="GO:0003677">
    <property type="term" value="F:DNA binding"/>
    <property type="evidence" value="ECO:0007669"/>
    <property type="project" value="UniProtKB-KW"/>
</dbReference>
<evidence type="ECO:0000259" key="2">
    <source>
        <dbReference type="Pfam" id="PF18291"/>
    </source>
</evidence>
<dbReference type="Gene3D" id="4.10.520.10">
    <property type="entry name" value="IHF-like DNA-binding proteins"/>
    <property type="match status" value="1"/>
</dbReference>
<dbReference type="RefSeq" id="WP_025077993.1">
    <property type="nucleotide sequence ID" value="NZ_BAKO01000007.1"/>
</dbReference>
<dbReference type="InterPro" id="IPR005902">
    <property type="entry name" value="HU_DNA-bd_put"/>
</dbReference>
<dbReference type="EMBL" id="CP072370">
    <property type="protein sequence ID" value="QUB87350.1"/>
    <property type="molecule type" value="Genomic_DNA"/>
</dbReference>
<evidence type="ECO:0000256" key="1">
    <source>
        <dbReference type="ARBA" id="ARBA00023125"/>
    </source>
</evidence>
<dbReference type="EMBL" id="CP012074">
    <property type="protein sequence ID" value="AKU68405.1"/>
    <property type="molecule type" value="Genomic_DNA"/>
</dbReference>
<dbReference type="eggNOG" id="COG0776">
    <property type="taxonomic scope" value="Bacteria"/>
</dbReference>
<dbReference type="SUPFAM" id="SSF47729">
    <property type="entry name" value="IHF-like DNA-binding proteins"/>
    <property type="match status" value="1"/>
</dbReference>
<dbReference type="Pfam" id="PF18291">
    <property type="entry name" value="HU-HIG"/>
    <property type="match status" value="1"/>
</dbReference>
<protein>
    <submittedName>
        <fullName evidence="3 4">DNA-binding protein</fullName>
    </submittedName>
</protein>
<gene>
    <name evidence="3" type="ORF">ADJ77_00580</name>
    <name evidence="4" type="ORF">J5A51_07730</name>
</gene>
<organism evidence="3 5">
    <name type="scientific">Prevotella fusca JCM 17724</name>
    <dbReference type="NCBI Taxonomy" id="1236517"/>
    <lineage>
        <taxon>Bacteria</taxon>
        <taxon>Pseudomonadati</taxon>
        <taxon>Bacteroidota</taxon>
        <taxon>Bacteroidia</taxon>
        <taxon>Bacteroidales</taxon>
        <taxon>Prevotellaceae</taxon>
        <taxon>Prevotella</taxon>
    </lineage>
</organism>
<reference evidence="4 6" key="2">
    <citation type="submission" date="2021-03" db="EMBL/GenBank/DDBJ databases">
        <title>Human Oral Microbial Genomes.</title>
        <authorList>
            <person name="Johnston C.D."/>
            <person name="Chen T."/>
            <person name="Dewhirst F.E."/>
        </authorList>
    </citation>
    <scope>NUCLEOTIDE SEQUENCE [LARGE SCALE GENOMIC DNA]</scope>
    <source>
        <strain evidence="4 6">W1435</strain>
    </source>
</reference>
<keyword evidence="6" id="KW-1185">Reference proteome</keyword>
<sequence>MSVEIRLEQSKFKDKKGAGKWYARTVSTGVATTDDLADSIQENTSFSRGDVRGLVIALIDEISYRLRQGETVALEGLGRFHLTVESEPVDNPDDFDIKKHIKNVKCRFVPTSTRNARTGKKNQTLAYGARVEWAEPEYDDEDDD</sequence>
<feature type="domain" description="HU" evidence="2">
    <location>
        <begin position="1"/>
        <end position="113"/>
    </location>
</feature>
<dbReference type="NCBIfam" id="TIGR01201">
    <property type="entry name" value="HU_rel"/>
    <property type="match status" value="1"/>
</dbReference>
<keyword evidence="1 3" id="KW-0238">DNA-binding</keyword>
<reference evidence="3 5" key="1">
    <citation type="submission" date="2015-07" db="EMBL/GenBank/DDBJ databases">
        <authorList>
            <person name="Noorani M."/>
        </authorList>
    </citation>
    <scope>NUCLEOTIDE SEQUENCE [LARGE SCALE GENOMIC DNA]</scope>
    <source>
        <strain evidence="3 5">W1435</strain>
    </source>
</reference>
<evidence type="ECO:0000313" key="4">
    <source>
        <dbReference type="EMBL" id="QUB87350.1"/>
    </source>
</evidence>
<name>A0A0K1NH97_9BACT</name>
<evidence type="ECO:0000313" key="3">
    <source>
        <dbReference type="EMBL" id="AKU68405.1"/>
    </source>
</evidence>
<dbReference type="InterPro" id="IPR041607">
    <property type="entry name" value="HU-HIG"/>
</dbReference>
<dbReference type="InterPro" id="IPR010992">
    <property type="entry name" value="IHF-like_DNA-bd_dom_sf"/>
</dbReference>
<proteinExistence type="predicted"/>
<dbReference type="STRING" id="1236517.ADJ77_00580"/>
<evidence type="ECO:0000313" key="6">
    <source>
        <dbReference type="Proteomes" id="UP000682005"/>
    </source>
</evidence>
<accession>A0A0K1NH97</accession>
<dbReference type="Proteomes" id="UP000060345">
    <property type="component" value="Chromosome 1"/>
</dbReference>
<dbReference type="KEGG" id="pfus:ADJ77_00580"/>
<evidence type="ECO:0000313" key="5">
    <source>
        <dbReference type="Proteomes" id="UP000060345"/>
    </source>
</evidence>
<dbReference type="AlphaFoldDB" id="A0A0K1NH97"/>
<dbReference type="OrthoDB" id="1071445at2"/>
<dbReference type="Proteomes" id="UP000682005">
    <property type="component" value="Chromosome 1"/>
</dbReference>